<organism evidence="2 3">
    <name type="scientific">Streptomyces griseus subsp. griseus (strain JCM 4626 / CBS 651.72 / NBRC 13350 / KCC S-0626 / ISP 5235)</name>
    <dbReference type="NCBI Taxonomy" id="455632"/>
    <lineage>
        <taxon>Bacteria</taxon>
        <taxon>Bacillati</taxon>
        <taxon>Actinomycetota</taxon>
        <taxon>Actinomycetes</taxon>
        <taxon>Kitasatosporales</taxon>
        <taxon>Streptomycetaceae</taxon>
        <taxon>Streptomyces</taxon>
    </lineage>
</organism>
<evidence type="ECO:0008006" key="4">
    <source>
        <dbReference type="Google" id="ProtNLM"/>
    </source>
</evidence>
<evidence type="ECO:0000313" key="3">
    <source>
        <dbReference type="Proteomes" id="UP000001685"/>
    </source>
</evidence>
<gene>
    <name evidence="2" type="ordered locus">SGR_3526</name>
</gene>
<proteinExistence type="predicted"/>
<dbReference type="InterPro" id="IPR026467">
    <property type="entry name" value="Ser/Gly_Cys_C_dom"/>
</dbReference>
<dbReference type="KEGG" id="sgr:SGR_3526"/>
<dbReference type="eggNOG" id="ENOG5033FR8">
    <property type="taxonomic scope" value="Bacteria"/>
</dbReference>
<feature type="region of interest" description="Disordered" evidence="1">
    <location>
        <begin position="180"/>
        <end position="206"/>
    </location>
</feature>
<reference evidence="3" key="1">
    <citation type="journal article" date="2008" name="J. Bacteriol.">
        <title>Genome sequence of the streptomycin-producing microorganism Streptomyces griseus IFO 13350.</title>
        <authorList>
            <person name="Ohnishi Y."/>
            <person name="Ishikawa J."/>
            <person name="Hara H."/>
            <person name="Suzuki H."/>
            <person name="Ikenoya M."/>
            <person name="Ikeda H."/>
            <person name="Yamashita A."/>
            <person name="Hattori M."/>
            <person name="Horinouchi S."/>
        </authorList>
    </citation>
    <scope>NUCLEOTIDE SEQUENCE [LARGE SCALE GENOMIC DNA]</scope>
    <source>
        <strain evidence="3">JCM 4626 / NBRC 13350</strain>
    </source>
</reference>
<dbReference type="EMBL" id="AP009493">
    <property type="protein sequence ID" value="BAG20355.1"/>
    <property type="molecule type" value="Genomic_DNA"/>
</dbReference>
<sequence>MLSGRARGNGMTRSWGRAGAEDAGGALDRYAYAYLAGGGRRVAESAVVALTEQGALSLRAGRLRPTGDGVPAAHAVEHAVIAACPRSTRVREVTEAVGRSQPVDDIARRLVRLGLLGGRRRRTTRAGRRLLAAAASEGALPGYVLHGPTALATGPIRHGLLGAHPVPDGLGRTLRRMGKALDDDHGSSAEAAPGGGHGCGGSSGGD</sequence>
<evidence type="ECO:0000313" key="2">
    <source>
        <dbReference type="EMBL" id="BAG20355.1"/>
    </source>
</evidence>
<dbReference type="HOGENOM" id="CLU_1331306_0_0_11"/>
<dbReference type="AlphaFoldDB" id="B1VNX6"/>
<name>B1VNX6_STRGG</name>
<evidence type="ECO:0000256" key="1">
    <source>
        <dbReference type="SAM" id="MobiDB-lite"/>
    </source>
</evidence>
<protein>
    <recommendedName>
        <fullName evidence="4">TIGR04222 domain-containing membrane protein</fullName>
    </recommendedName>
</protein>
<dbReference type="NCBIfam" id="TIGR04222">
    <property type="entry name" value="near_uncomplex"/>
    <property type="match status" value="1"/>
</dbReference>
<accession>B1VNX6</accession>
<dbReference type="Proteomes" id="UP000001685">
    <property type="component" value="Chromosome"/>
</dbReference>
<feature type="compositionally biased region" description="Gly residues" evidence="1">
    <location>
        <begin position="193"/>
        <end position="206"/>
    </location>
</feature>